<accession>A0A392VK00</accession>
<evidence type="ECO:0000313" key="1">
    <source>
        <dbReference type="EMBL" id="MCI87301.1"/>
    </source>
</evidence>
<dbReference type="AlphaFoldDB" id="A0A392VK00"/>
<comment type="caution">
    <text evidence="1">The sequence shown here is derived from an EMBL/GenBank/DDBJ whole genome shotgun (WGS) entry which is preliminary data.</text>
</comment>
<sequence length="43" mass="4692">IVTKHVQPETAIVHMELVVKTPENVIGVLKTEIDHGIGFEGVI</sequence>
<keyword evidence="2" id="KW-1185">Reference proteome</keyword>
<protein>
    <submittedName>
        <fullName evidence="1">Uncharacterized protein</fullName>
    </submittedName>
</protein>
<name>A0A392VK00_9FABA</name>
<proteinExistence type="predicted"/>
<reference evidence="1 2" key="1">
    <citation type="journal article" date="2018" name="Front. Plant Sci.">
        <title>Red Clover (Trifolium pratense) and Zigzag Clover (T. medium) - A Picture of Genomic Similarities and Differences.</title>
        <authorList>
            <person name="Dluhosova J."/>
            <person name="Istvanek J."/>
            <person name="Nedelnik J."/>
            <person name="Repkova J."/>
        </authorList>
    </citation>
    <scope>NUCLEOTIDE SEQUENCE [LARGE SCALE GENOMIC DNA]</scope>
    <source>
        <strain evidence="2">cv. 10/8</strain>
        <tissue evidence="1">Leaf</tissue>
    </source>
</reference>
<feature type="non-terminal residue" evidence="1">
    <location>
        <position position="1"/>
    </location>
</feature>
<organism evidence="1 2">
    <name type="scientific">Trifolium medium</name>
    <dbReference type="NCBI Taxonomy" id="97028"/>
    <lineage>
        <taxon>Eukaryota</taxon>
        <taxon>Viridiplantae</taxon>
        <taxon>Streptophyta</taxon>
        <taxon>Embryophyta</taxon>
        <taxon>Tracheophyta</taxon>
        <taxon>Spermatophyta</taxon>
        <taxon>Magnoliopsida</taxon>
        <taxon>eudicotyledons</taxon>
        <taxon>Gunneridae</taxon>
        <taxon>Pentapetalae</taxon>
        <taxon>rosids</taxon>
        <taxon>fabids</taxon>
        <taxon>Fabales</taxon>
        <taxon>Fabaceae</taxon>
        <taxon>Papilionoideae</taxon>
        <taxon>50 kb inversion clade</taxon>
        <taxon>NPAAA clade</taxon>
        <taxon>Hologalegina</taxon>
        <taxon>IRL clade</taxon>
        <taxon>Trifolieae</taxon>
        <taxon>Trifolium</taxon>
    </lineage>
</organism>
<dbReference type="EMBL" id="LXQA011162608">
    <property type="protein sequence ID" value="MCI87301.1"/>
    <property type="molecule type" value="Genomic_DNA"/>
</dbReference>
<evidence type="ECO:0000313" key="2">
    <source>
        <dbReference type="Proteomes" id="UP000265520"/>
    </source>
</evidence>
<dbReference type="Proteomes" id="UP000265520">
    <property type="component" value="Unassembled WGS sequence"/>
</dbReference>